<dbReference type="InParanoid" id="A0A409VQQ8"/>
<evidence type="ECO:0000313" key="1">
    <source>
        <dbReference type="EMBL" id="PPQ68620.1"/>
    </source>
</evidence>
<evidence type="ECO:0008006" key="3">
    <source>
        <dbReference type="Google" id="ProtNLM"/>
    </source>
</evidence>
<dbReference type="STRING" id="93625.A0A409VQQ8"/>
<keyword evidence="2" id="KW-1185">Reference proteome</keyword>
<gene>
    <name evidence="1" type="ORF">CVT25_005530</name>
</gene>
<dbReference type="EMBL" id="NHYD01003953">
    <property type="protein sequence ID" value="PPQ68620.1"/>
    <property type="molecule type" value="Genomic_DNA"/>
</dbReference>
<comment type="caution">
    <text evidence="1">The sequence shown here is derived from an EMBL/GenBank/DDBJ whole genome shotgun (WGS) entry which is preliminary data.</text>
</comment>
<dbReference type="OrthoDB" id="2831072at2759"/>
<protein>
    <recommendedName>
        <fullName evidence="3">Thioesterase domain-containing protein</fullName>
    </recommendedName>
</protein>
<dbReference type="SUPFAM" id="SSF54637">
    <property type="entry name" value="Thioesterase/thiol ester dehydrase-isomerase"/>
    <property type="match status" value="1"/>
</dbReference>
<dbReference type="AlphaFoldDB" id="A0A409VQQ8"/>
<evidence type="ECO:0000313" key="2">
    <source>
        <dbReference type="Proteomes" id="UP000283269"/>
    </source>
</evidence>
<dbReference type="Proteomes" id="UP000283269">
    <property type="component" value="Unassembled WGS sequence"/>
</dbReference>
<organism evidence="1 2">
    <name type="scientific">Psilocybe cyanescens</name>
    <dbReference type="NCBI Taxonomy" id="93625"/>
    <lineage>
        <taxon>Eukaryota</taxon>
        <taxon>Fungi</taxon>
        <taxon>Dikarya</taxon>
        <taxon>Basidiomycota</taxon>
        <taxon>Agaricomycotina</taxon>
        <taxon>Agaricomycetes</taxon>
        <taxon>Agaricomycetidae</taxon>
        <taxon>Agaricales</taxon>
        <taxon>Agaricineae</taxon>
        <taxon>Strophariaceae</taxon>
        <taxon>Psilocybe</taxon>
    </lineage>
</organism>
<reference evidence="1 2" key="1">
    <citation type="journal article" date="2018" name="Evol. Lett.">
        <title>Horizontal gene cluster transfer increased hallucinogenic mushroom diversity.</title>
        <authorList>
            <person name="Reynolds H.T."/>
            <person name="Vijayakumar V."/>
            <person name="Gluck-Thaler E."/>
            <person name="Korotkin H.B."/>
            <person name="Matheny P.B."/>
            <person name="Slot J.C."/>
        </authorList>
    </citation>
    <scope>NUCLEOTIDE SEQUENCE [LARGE SCALE GENOMIC DNA]</scope>
    <source>
        <strain evidence="1 2">2631</strain>
    </source>
</reference>
<accession>A0A409VQQ8</accession>
<sequence length="189" mass="21215">MGHLQIFLPTSMSKCAYEKDIDVSHMRGNASTETKRFCLAILHFFVGTKSTSFGADIGQNLNWVEMNIHEENHYTYAETIFNITIEKEMCNVRQILHGACAAYMVDLCTVASLVTLGTAQGFDGTGVSQSMNLVWHRAIRLRTVEAKKSKSYRIPCLEKLWADDKLCISATHSTVIMALIFNDKTKAKL</sequence>
<dbReference type="InterPro" id="IPR029069">
    <property type="entry name" value="HotDog_dom_sf"/>
</dbReference>
<name>A0A409VQQ8_PSICY</name>
<proteinExistence type="predicted"/>
<dbReference type="Gene3D" id="3.10.129.10">
    <property type="entry name" value="Hotdog Thioesterase"/>
    <property type="match status" value="1"/>
</dbReference>